<name>A0AAN8IDI6_TRICO</name>
<dbReference type="Proteomes" id="UP001331761">
    <property type="component" value="Unassembled WGS sequence"/>
</dbReference>
<evidence type="ECO:0000256" key="1">
    <source>
        <dbReference type="SAM" id="MobiDB-lite"/>
    </source>
</evidence>
<protein>
    <submittedName>
        <fullName evidence="2">Uncharacterized protein</fullName>
    </submittedName>
</protein>
<keyword evidence="3" id="KW-1185">Reference proteome</keyword>
<organism evidence="2 3">
    <name type="scientific">Trichostrongylus colubriformis</name>
    <name type="common">Black scour worm</name>
    <dbReference type="NCBI Taxonomy" id="6319"/>
    <lineage>
        <taxon>Eukaryota</taxon>
        <taxon>Metazoa</taxon>
        <taxon>Ecdysozoa</taxon>
        <taxon>Nematoda</taxon>
        <taxon>Chromadorea</taxon>
        <taxon>Rhabditida</taxon>
        <taxon>Rhabditina</taxon>
        <taxon>Rhabditomorpha</taxon>
        <taxon>Strongyloidea</taxon>
        <taxon>Trichostrongylidae</taxon>
        <taxon>Trichostrongylus</taxon>
    </lineage>
</organism>
<accession>A0AAN8IDI6</accession>
<reference evidence="2 3" key="1">
    <citation type="submission" date="2019-10" db="EMBL/GenBank/DDBJ databases">
        <title>Assembly and Annotation for the nematode Trichostrongylus colubriformis.</title>
        <authorList>
            <person name="Martin J."/>
        </authorList>
    </citation>
    <scope>NUCLEOTIDE SEQUENCE [LARGE SCALE GENOMIC DNA]</scope>
    <source>
        <strain evidence="2">G859</strain>
        <tissue evidence="2">Whole worm</tissue>
    </source>
</reference>
<evidence type="ECO:0000313" key="2">
    <source>
        <dbReference type="EMBL" id="KAK5969211.1"/>
    </source>
</evidence>
<feature type="compositionally biased region" description="Polar residues" evidence="1">
    <location>
        <begin position="15"/>
        <end position="35"/>
    </location>
</feature>
<comment type="caution">
    <text evidence="2">The sequence shown here is derived from an EMBL/GenBank/DDBJ whole genome shotgun (WGS) entry which is preliminary data.</text>
</comment>
<gene>
    <name evidence="2" type="ORF">GCK32_022220</name>
</gene>
<feature type="non-terminal residue" evidence="2">
    <location>
        <position position="189"/>
    </location>
</feature>
<dbReference type="EMBL" id="WIXE01020441">
    <property type="protein sequence ID" value="KAK5969211.1"/>
    <property type="molecule type" value="Genomic_DNA"/>
</dbReference>
<dbReference type="AlphaFoldDB" id="A0AAN8IDI6"/>
<evidence type="ECO:0000313" key="3">
    <source>
        <dbReference type="Proteomes" id="UP001331761"/>
    </source>
</evidence>
<feature type="region of interest" description="Disordered" evidence="1">
    <location>
        <begin position="1"/>
        <end position="79"/>
    </location>
</feature>
<sequence length="189" mass="20272">MDKKIRKAQLKAATKNDSTTSDEAQENRPTSSGSTNDREESPASFNMVKVTGNLPPVKTKKKKNVISDPPSMKNQDCQPCAATEEKAEVVSEKKVEDSLAEVEKYVEESVKNDLSTVEADHQKPSILDWISSSSSSIFSNISLANVLGARSAGKSPDPTVPLHSFSTSSDTVAAAKTSLINTAEGTHTF</sequence>
<proteinExistence type="predicted"/>